<dbReference type="SUPFAM" id="SSF81383">
    <property type="entry name" value="F-box domain"/>
    <property type="match status" value="1"/>
</dbReference>
<dbReference type="AlphaFoldDB" id="D8R3R7"/>
<dbReference type="GO" id="GO:0031146">
    <property type="term" value="P:SCF-dependent proteasomal ubiquitin-dependent protein catabolic process"/>
    <property type="evidence" value="ECO:0000318"/>
    <property type="project" value="GO_Central"/>
</dbReference>
<dbReference type="PANTHER" id="PTHR31672:SF12">
    <property type="entry name" value="F-BOX DOMAIN-CONTAINING PROTEIN"/>
    <property type="match status" value="1"/>
</dbReference>
<dbReference type="SUPFAM" id="SSF117281">
    <property type="entry name" value="Kelch motif"/>
    <property type="match status" value="1"/>
</dbReference>
<dbReference type="InterPro" id="IPR050796">
    <property type="entry name" value="SCF_F-box_component"/>
</dbReference>
<dbReference type="InterPro" id="IPR036047">
    <property type="entry name" value="F-box-like_dom_sf"/>
</dbReference>
<dbReference type="Pfam" id="PF03478">
    <property type="entry name" value="Beta-prop_KIB1-4"/>
    <property type="match status" value="1"/>
</dbReference>
<dbReference type="HOGENOM" id="CLU_038778_2_1_1"/>
<reference evidence="3 4" key="1">
    <citation type="journal article" date="2011" name="Science">
        <title>The Selaginella genome identifies genetic changes associated with the evolution of vascular plants.</title>
        <authorList>
            <person name="Banks J.A."/>
            <person name="Nishiyama T."/>
            <person name="Hasebe M."/>
            <person name="Bowman J.L."/>
            <person name="Gribskov M."/>
            <person name="dePamphilis C."/>
            <person name="Albert V.A."/>
            <person name="Aono N."/>
            <person name="Aoyama T."/>
            <person name="Ambrose B.A."/>
            <person name="Ashton N.W."/>
            <person name="Axtell M.J."/>
            <person name="Barker E."/>
            <person name="Barker M.S."/>
            <person name="Bennetzen J.L."/>
            <person name="Bonawitz N.D."/>
            <person name="Chapple C."/>
            <person name="Cheng C."/>
            <person name="Correa L.G."/>
            <person name="Dacre M."/>
            <person name="DeBarry J."/>
            <person name="Dreyer I."/>
            <person name="Elias M."/>
            <person name="Engstrom E.M."/>
            <person name="Estelle M."/>
            <person name="Feng L."/>
            <person name="Finet C."/>
            <person name="Floyd S.K."/>
            <person name="Frommer W.B."/>
            <person name="Fujita T."/>
            <person name="Gramzow L."/>
            <person name="Gutensohn M."/>
            <person name="Harholt J."/>
            <person name="Hattori M."/>
            <person name="Heyl A."/>
            <person name="Hirai T."/>
            <person name="Hiwatashi Y."/>
            <person name="Ishikawa M."/>
            <person name="Iwata M."/>
            <person name="Karol K.G."/>
            <person name="Koehler B."/>
            <person name="Kolukisaoglu U."/>
            <person name="Kubo M."/>
            <person name="Kurata T."/>
            <person name="Lalonde S."/>
            <person name="Li K."/>
            <person name="Li Y."/>
            <person name="Litt A."/>
            <person name="Lyons E."/>
            <person name="Manning G."/>
            <person name="Maruyama T."/>
            <person name="Michael T.P."/>
            <person name="Mikami K."/>
            <person name="Miyazaki S."/>
            <person name="Morinaga S."/>
            <person name="Murata T."/>
            <person name="Mueller-Roeber B."/>
            <person name="Nelson D.R."/>
            <person name="Obara M."/>
            <person name="Oguri Y."/>
            <person name="Olmstead R.G."/>
            <person name="Onodera N."/>
            <person name="Petersen B.L."/>
            <person name="Pils B."/>
            <person name="Prigge M."/>
            <person name="Rensing S.A."/>
            <person name="Riano-Pachon D.M."/>
            <person name="Roberts A.W."/>
            <person name="Sato Y."/>
            <person name="Scheller H.V."/>
            <person name="Schulz B."/>
            <person name="Schulz C."/>
            <person name="Shakirov E.V."/>
            <person name="Shibagaki N."/>
            <person name="Shinohara N."/>
            <person name="Shippen D.E."/>
            <person name="Soerensen I."/>
            <person name="Sotooka R."/>
            <person name="Sugimoto N."/>
            <person name="Sugita M."/>
            <person name="Sumikawa N."/>
            <person name="Tanurdzic M."/>
            <person name="Theissen G."/>
            <person name="Ulvskov P."/>
            <person name="Wakazuki S."/>
            <person name="Weng J.K."/>
            <person name="Willats W.W."/>
            <person name="Wipf D."/>
            <person name="Wolf P.G."/>
            <person name="Yang L."/>
            <person name="Zimmer A.D."/>
            <person name="Zhu Q."/>
            <person name="Mitros T."/>
            <person name="Hellsten U."/>
            <person name="Loque D."/>
            <person name="Otillar R."/>
            <person name="Salamov A."/>
            <person name="Schmutz J."/>
            <person name="Shapiro H."/>
            <person name="Lindquist E."/>
            <person name="Lucas S."/>
            <person name="Rokhsar D."/>
            <person name="Grigoriev I.V."/>
        </authorList>
    </citation>
    <scope>NUCLEOTIDE SEQUENCE [LARGE SCALE GENOMIC DNA]</scope>
</reference>
<dbReference type="eggNOG" id="ENOG502QR12">
    <property type="taxonomic scope" value="Eukaryota"/>
</dbReference>
<dbReference type="InParanoid" id="D8R3R7"/>
<dbReference type="Gramene" id="EFJ33332">
    <property type="protein sequence ID" value="EFJ33332"/>
    <property type="gene ID" value="SELMODRAFT_407049"/>
</dbReference>
<dbReference type="EMBL" id="GL377571">
    <property type="protein sequence ID" value="EFJ33332.1"/>
    <property type="molecule type" value="Genomic_DNA"/>
</dbReference>
<dbReference type="InterPro" id="IPR015915">
    <property type="entry name" value="Kelch-typ_b-propeller"/>
</dbReference>
<name>D8R3R7_SELML</name>
<organism evidence="4">
    <name type="scientific">Selaginella moellendorffii</name>
    <name type="common">Spikemoss</name>
    <dbReference type="NCBI Taxonomy" id="88036"/>
    <lineage>
        <taxon>Eukaryota</taxon>
        <taxon>Viridiplantae</taxon>
        <taxon>Streptophyta</taxon>
        <taxon>Embryophyta</taxon>
        <taxon>Tracheophyta</taxon>
        <taxon>Lycopodiopsida</taxon>
        <taxon>Selaginellales</taxon>
        <taxon>Selaginellaceae</taxon>
        <taxon>Selaginella</taxon>
    </lineage>
</organism>
<evidence type="ECO:0000259" key="2">
    <source>
        <dbReference type="PROSITE" id="PS50181"/>
    </source>
</evidence>
<dbReference type="InterPro" id="IPR005174">
    <property type="entry name" value="KIB1-4_b-propeller"/>
</dbReference>
<dbReference type="NCBIfam" id="TIGR01640">
    <property type="entry name" value="F_box_assoc_1"/>
    <property type="match status" value="1"/>
</dbReference>
<dbReference type="FunCoup" id="D8R3R7">
    <property type="interactions" value="197"/>
</dbReference>
<dbReference type="Proteomes" id="UP000001514">
    <property type="component" value="Unassembled WGS sequence"/>
</dbReference>
<protein>
    <recommendedName>
        <fullName evidence="2">F-box domain-containing protein</fullName>
    </recommendedName>
</protein>
<dbReference type="SMART" id="SM00256">
    <property type="entry name" value="FBOX"/>
    <property type="match status" value="1"/>
</dbReference>
<proteinExistence type="predicted"/>
<dbReference type="InterPro" id="IPR017451">
    <property type="entry name" value="F-box-assoc_interact_dom"/>
</dbReference>
<accession>D8R3R7</accession>
<keyword evidence="4" id="KW-1185">Reference proteome</keyword>
<dbReference type="Pfam" id="PF00646">
    <property type="entry name" value="F-box"/>
    <property type="match status" value="1"/>
</dbReference>
<dbReference type="Gene3D" id="2.120.10.80">
    <property type="entry name" value="Kelch-type beta propeller"/>
    <property type="match status" value="1"/>
</dbReference>
<dbReference type="KEGG" id="smo:SELMODRAFT_407049"/>
<evidence type="ECO:0000313" key="4">
    <source>
        <dbReference type="Proteomes" id="UP000001514"/>
    </source>
</evidence>
<dbReference type="Gene3D" id="1.20.1280.50">
    <property type="match status" value="1"/>
</dbReference>
<feature type="region of interest" description="Disordered" evidence="1">
    <location>
        <begin position="11"/>
        <end position="38"/>
    </location>
</feature>
<dbReference type="PROSITE" id="PS50181">
    <property type="entry name" value="FBOX"/>
    <property type="match status" value="1"/>
</dbReference>
<dbReference type="InterPro" id="IPR001810">
    <property type="entry name" value="F-box_dom"/>
</dbReference>
<evidence type="ECO:0000256" key="1">
    <source>
        <dbReference type="SAM" id="MobiDB-lite"/>
    </source>
</evidence>
<dbReference type="PANTHER" id="PTHR31672">
    <property type="entry name" value="BNACNNG10540D PROTEIN"/>
    <property type="match status" value="1"/>
</dbReference>
<sequence>MAAAQRLQLMEGGGGGGGGGGTGGGGTQNKITAGGGDGDSGGGTVFAHHHYHHHQALLEERLWSQLPEKLVDRVLAMLPLPSFFRLRVVCKRWYSLLFSDSFLELSSRVAPSRHCFLLFRPGVWSQGFLFDPGERSWHLLPLGFLPSQIAVVSSSQGLLCCMSEMAGYKTVVMCNPLTRACIQLPLTLKERFVPTVGLVVDRHTRGYKLLVAGDDLISPFAVKNLSSEVFDSSIQCWRMAGALPRLCNLESAKTTFANGCFYCMNYSPFGVLAYDVESGTWNKIQAPMRRFLRTPNLVECRGRLVMVAAVEKNRLNVPKSIRIWGLQHPKSVWIELERMPQALYEEFMRISCERAFYCIGHGNYILLTIQECSEVLMYDFYEKLWRWLPRCPFLGEIEHPAQGFMQGFAFSPRLDAFVYPNMICC</sequence>
<dbReference type="OMA" id="MTANICE"/>
<feature type="domain" description="F-box" evidence="2">
    <location>
        <begin position="60"/>
        <end position="105"/>
    </location>
</feature>
<evidence type="ECO:0000313" key="3">
    <source>
        <dbReference type="EMBL" id="EFJ33332.1"/>
    </source>
</evidence>
<dbReference type="GO" id="GO:0004842">
    <property type="term" value="F:ubiquitin-protein transferase activity"/>
    <property type="evidence" value="ECO:0000318"/>
    <property type="project" value="GO_Central"/>
</dbReference>
<dbReference type="CDD" id="cd22157">
    <property type="entry name" value="F-box_AtFBW1-like"/>
    <property type="match status" value="1"/>
</dbReference>
<dbReference type="FunFam" id="1.20.1280.50:FF:000040">
    <property type="entry name" value="protein UNUSUAL FLORAL ORGANS"/>
    <property type="match status" value="1"/>
</dbReference>
<gene>
    <name evidence="3" type="ORF">SELMODRAFT_407049</name>
</gene>